<feature type="compositionally biased region" description="Basic and acidic residues" evidence="1">
    <location>
        <begin position="38"/>
        <end position="48"/>
    </location>
</feature>
<reference evidence="3 4" key="1">
    <citation type="journal article" date="2010" name="Nature">
        <title>The Ectocarpus genome and the independent evolution of multicellularity in brown algae.</title>
        <authorList>
            <person name="Cock J.M."/>
            <person name="Sterck L."/>
            <person name="Rouze P."/>
            <person name="Scornet D."/>
            <person name="Allen A.E."/>
            <person name="Amoutzias G."/>
            <person name="Anthouard V."/>
            <person name="Artiguenave F."/>
            <person name="Aury J.M."/>
            <person name="Badger J.H."/>
            <person name="Beszteri B."/>
            <person name="Billiau K."/>
            <person name="Bonnet E."/>
            <person name="Bothwell J.H."/>
            <person name="Bowler C."/>
            <person name="Boyen C."/>
            <person name="Brownlee C."/>
            <person name="Carrano C.J."/>
            <person name="Charrier B."/>
            <person name="Cho G.Y."/>
            <person name="Coelho S.M."/>
            <person name="Collen J."/>
            <person name="Corre E."/>
            <person name="Da Silva C."/>
            <person name="Delage L."/>
            <person name="Delaroque N."/>
            <person name="Dittami S.M."/>
            <person name="Doulbeau S."/>
            <person name="Elias M."/>
            <person name="Farnham G."/>
            <person name="Gachon C.M."/>
            <person name="Gschloessl B."/>
            <person name="Heesch S."/>
            <person name="Jabbari K."/>
            <person name="Jubin C."/>
            <person name="Kawai H."/>
            <person name="Kimura K."/>
            <person name="Kloareg B."/>
            <person name="Kupper F.C."/>
            <person name="Lang D."/>
            <person name="Le Bail A."/>
            <person name="Leblanc C."/>
            <person name="Lerouge P."/>
            <person name="Lohr M."/>
            <person name="Lopez P.J."/>
            <person name="Martens C."/>
            <person name="Maumus F."/>
            <person name="Michel G."/>
            <person name="Miranda-Saavedra D."/>
            <person name="Morales J."/>
            <person name="Moreau H."/>
            <person name="Motomura T."/>
            <person name="Nagasato C."/>
            <person name="Napoli C.A."/>
            <person name="Nelson D.R."/>
            <person name="Nyvall-Collen P."/>
            <person name="Peters A.F."/>
            <person name="Pommier C."/>
            <person name="Potin P."/>
            <person name="Poulain J."/>
            <person name="Quesneville H."/>
            <person name="Read B."/>
            <person name="Rensing S.A."/>
            <person name="Ritter A."/>
            <person name="Rousvoal S."/>
            <person name="Samanta M."/>
            <person name="Samson G."/>
            <person name="Schroeder D.C."/>
            <person name="Segurens B."/>
            <person name="Strittmatter M."/>
            <person name="Tonon T."/>
            <person name="Tregear J.W."/>
            <person name="Valentin K."/>
            <person name="von Dassow P."/>
            <person name="Yamagishi T."/>
            <person name="Van de Peer Y."/>
            <person name="Wincker P."/>
        </authorList>
    </citation>
    <scope>NUCLEOTIDE SEQUENCE [LARGE SCALE GENOMIC DNA]</scope>
    <source>
        <strain evidence="4">Ec32 / CCAP1310/4</strain>
    </source>
</reference>
<feature type="transmembrane region" description="Helical" evidence="2">
    <location>
        <begin position="232"/>
        <end position="250"/>
    </location>
</feature>
<dbReference type="InParanoid" id="D7FQ26"/>
<feature type="region of interest" description="Disordered" evidence="1">
    <location>
        <begin position="28"/>
        <end position="48"/>
    </location>
</feature>
<feature type="transmembrane region" description="Helical" evidence="2">
    <location>
        <begin position="130"/>
        <end position="150"/>
    </location>
</feature>
<evidence type="ECO:0000313" key="3">
    <source>
        <dbReference type="EMBL" id="CBJ48358.1"/>
    </source>
</evidence>
<proteinExistence type="predicted"/>
<dbReference type="EMBL" id="FN648375">
    <property type="protein sequence ID" value="CBJ48358.1"/>
    <property type="molecule type" value="Genomic_DNA"/>
</dbReference>
<dbReference type="AlphaFoldDB" id="D7FQ26"/>
<name>D7FQ26_ECTSI</name>
<accession>D7FQ26</accession>
<keyword evidence="4" id="KW-1185">Reference proteome</keyword>
<dbReference type="Proteomes" id="UP000002630">
    <property type="component" value="Linkage Group LG02"/>
</dbReference>
<gene>
    <name evidence="3" type="ORF">Esi_0002_0120</name>
</gene>
<feature type="transmembrane region" description="Helical" evidence="2">
    <location>
        <begin position="96"/>
        <end position="118"/>
    </location>
</feature>
<keyword evidence="2" id="KW-1133">Transmembrane helix</keyword>
<sequence length="267" mass="26836">MVDDRSAAHLTAPQSTDRSISVLHSSLSANTKTHPSVHQKEEERQGGHACLEKSLKEEMRTRGRPPPHIMACPTGKACAESLLDMDKCTSSTKSRYFVGISPAVVFVASLSVLAFLAVSLAACVVAATHVTFFFALPLASAAGGAFLVAAPEMTPFGADPAALLLLRAGGALAIAYAGSAMLVGKCCPAKVRSAHLALVAAALGTMAAALVADESSALAGDVGDKAAGALGRAAAAAAAGALMSAAGPAFSRRIQSGKPAEPAVLSC</sequence>
<evidence type="ECO:0000256" key="1">
    <source>
        <dbReference type="SAM" id="MobiDB-lite"/>
    </source>
</evidence>
<evidence type="ECO:0000313" key="4">
    <source>
        <dbReference type="Proteomes" id="UP000002630"/>
    </source>
</evidence>
<keyword evidence="2" id="KW-0812">Transmembrane</keyword>
<evidence type="ECO:0000256" key="2">
    <source>
        <dbReference type="SAM" id="Phobius"/>
    </source>
</evidence>
<dbReference type="EMBL" id="FN649727">
    <property type="protein sequence ID" value="CBJ48358.1"/>
    <property type="molecule type" value="Genomic_DNA"/>
</dbReference>
<keyword evidence="2" id="KW-0472">Membrane</keyword>
<protein>
    <submittedName>
        <fullName evidence="3">Uncharacterized protein</fullName>
    </submittedName>
</protein>
<feature type="transmembrane region" description="Helical" evidence="2">
    <location>
        <begin position="162"/>
        <end position="183"/>
    </location>
</feature>
<feature type="transmembrane region" description="Helical" evidence="2">
    <location>
        <begin position="195"/>
        <end position="212"/>
    </location>
</feature>
<organism evidence="3 4">
    <name type="scientific">Ectocarpus siliculosus</name>
    <name type="common">Brown alga</name>
    <name type="synonym">Conferva siliculosa</name>
    <dbReference type="NCBI Taxonomy" id="2880"/>
    <lineage>
        <taxon>Eukaryota</taxon>
        <taxon>Sar</taxon>
        <taxon>Stramenopiles</taxon>
        <taxon>Ochrophyta</taxon>
        <taxon>PX clade</taxon>
        <taxon>Phaeophyceae</taxon>
        <taxon>Ectocarpales</taxon>
        <taxon>Ectocarpaceae</taxon>
        <taxon>Ectocarpus</taxon>
    </lineage>
</organism>
<dbReference type="OrthoDB" id="10516203at2759"/>